<keyword evidence="1" id="KW-0805">Transcription regulation</keyword>
<dbReference type="OrthoDB" id="4541465at2"/>
<keyword evidence="8" id="KW-1185">Reference proteome</keyword>
<evidence type="ECO:0000256" key="1">
    <source>
        <dbReference type="ARBA" id="ARBA00023015"/>
    </source>
</evidence>
<protein>
    <recommendedName>
        <fullName evidence="6">HTH tetR-type domain-containing protein</fullName>
    </recommendedName>
</protein>
<dbReference type="PROSITE" id="PS50977">
    <property type="entry name" value="HTH_TETR_2"/>
    <property type="match status" value="1"/>
</dbReference>
<feature type="DNA-binding region" description="H-T-H motif" evidence="4">
    <location>
        <begin position="78"/>
        <end position="97"/>
    </location>
</feature>
<feature type="domain" description="HTH tetR-type" evidence="6">
    <location>
        <begin position="55"/>
        <end position="115"/>
    </location>
</feature>
<evidence type="ECO:0000313" key="8">
    <source>
        <dbReference type="Proteomes" id="UP000290624"/>
    </source>
</evidence>
<dbReference type="InterPro" id="IPR009057">
    <property type="entry name" value="Homeodomain-like_sf"/>
</dbReference>
<organism evidence="7 8">
    <name type="scientific">Propioniciclava flava</name>
    <dbReference type="NCBI Taxonomy" id="2072026"/>
    <lineage>
        <taxon>Bacteria</taxon>
        <taxon>Bacillati</taxon>
        <taxon>Actinomycetota</taxon>
        <taxon>Actinomycetes</taxon>
        <taxon>Propionibacteriales</taxon>
        <taxon>Propionibacteriaceae</taxon>
        <taxon>Propioniciclava</taxon>
    </lineage>
</organism>
<dbReference type="InterPro" id="IPR001647">
    <property type="entry name" value="HTH_TetR"/>
</dbReference>
<dbReference type="Gene3D" id="1.10.357.10">
    <property type="entry name" value="Tetracycline Repressor, domain 2"/>
    <property type="match status" value="1"/>
</dbReference>
<reference evidence="7 8" key="1">
    <citation type="submission" date="2018-01" db="EMBL/GenBank/DDBJ databases">
        <title>Lactibacter flavus gen. nov., sp. nov., a novel bacterium of the family Propionibacteriaceae isolated from raw milk and dairy products.</title>
        <authorList>
            <person name="Wenning M."/>
            <person name="Breitenwieser F."/>
            <person name="Huptas C."/>
            <person name="von Neubeck M."/>
            <person name="Busse H.-J."/>
            <person name="Scherer S."/>
        </authorList>
    </citation>
    <scope>NUCLEOTIDE SEQUENCE [LARGE SCALE GENOMIC DNA]</scope>
    <source>
        <strain evidence="7 8">VG341</strain>
    </source>
</reference>
<dbReference type="Pfam" id="PF00440">
    <property type="entry name" value="TetR_N"/>
    <property type="match status" value="1"/>
</dbReference>
<dbReference type="GO" id="GO:0000976">
    <property type="term" value="F:transcription cis-regulatory region binding"/>
    <property type="evidence" value="ECO:0007669"/>
    <property type="project" value="TreeGrafter"/>
</dbReference>
<feature type="region of interest" description="Disordered" evidence="5">
    <location>
        <begin position="1"/>
        <end position="23"/>
    </location>
</feature>
<gene>
    <name evidence="7" type="ORF">C1706_04645</name>
</gene>
<keyword evidence="2 4" id="KW-0238">DNA-binding</keyword>
<evidence type="ECO:0000259" key="6">
    <source>
        <dbReference type="PROSITE" id="PS50977"/>
    </source>
</evidence>
<evidence type="ECO:0000256" key="4">
    <source>
        <dbReference type="PROSITE-ProRule" id="PRU00335"/>
    </source>
</evidence>
<comment type="caution">
    <text evidence="7">The sequence shown here is derived from an EMBL/GenBank/DDBJ whole genome shotgun (WGS) entry which is preliminary data.</text>
</comment>
<sequence>MVSVHQDGLHRRRTDVETEAEGGLRHETSIRTIVLVTTERSAFRRRRGGCPHMRSTKRDEIVAAATELIRSDGVRAASIAKIIAASGSSAGSVYHHFGSKNDIVLAVARRALVEPLEAALAAHQDEALSPGDLLRLMAGAVLDGTLHSSLIVQLWAGAADEPQLASIIRDQMEGVRERTTGGLAVYLRARGVQDAEGRATVIAMLTMGQMMGMLAQRTLLAEFDVAAYLDVAATMLDGLATA</sequence>
<dbReference type="AlphaFoldDB" id="A0A4Q2EM69"/>
<dbReference type="PANTHER" id="PTHR30055">
    <property type="entry name" value="HTH-TYPE TRANSCRIPTIONAL REGULATOR RUTR"/>
    <property type="match status" value="1"/>
</dbReference>
<dbReference type="PANTHER" id="PTHR30055:SF234">
    <property type="entry name" value="HTH-TYPE TRANSCRIPTIONAL REGULATOR BETI"/>
    <property type="match status" value="1"/>
</dbReference>
<keyword evidence="3" id="KW-0804">Transcription</keyword>
<accession>A0A4Q2EM69</accession>
<dbReference type="InterPro" id="IPR050109">
    <property type="entry name" value="HTH-type_TetR-like_transc_reg"/>
</dbReference>
<dbReference type="SUPFAM" id="SSF46689">
    <property type="entry name" value="Homeodomain-like"/>
    <property type="match status" value="1"/>
</dbReference>
<evidence type="ECO:0000256" key="3">
    <source>
        <dbReference type="ARBA" id="ARBA00023163"/>
    </source>
</evidence>
<dbReference type="InterPro" id="IPR023772">
    <property type="entry name" value="DNA-bd_HTH_TetR-type_CS"/>
</dbReference>
<dbReference type="Proteomes" id="UP000290624">
    <property type="component" value="Unassembled WGS sequence"/>
</dbReference>
<dbReference type="PROSITE" id="PS01081">
    <property type="entry name" value="HTH_TETR_1"/>
    <property type="match status" value="1"/>
</dbReference>
<proteinExistence type="predicted"/>
<name>A0A4Q2EM69_9ACTN</name>
<dbReference type="PRINTS" id="PR00455">
    <property type="entry name" value="HTHTETR"/>
</dbReference>
<evidence type="ECO:0000256" key="5">
    <source>
        <dbReference type="SAM" id="MobiDB-lite"/>
    </source>
</evidence>
<dbReference type="EMBL" id="PPCV01000002">
    <property type="protein sequence ID" value="RXW33135.1"/>
    <property type="molecule type" value="Genomic_DNA"/>
</dbReference>
<evidence type="ECO:0000256" key="2">
    <source>
        <dbReference type="ARBA" id="ARBA00023125"/>
    </source>
</evidence>
<dbReference type="GO" id="GO:0003700">
    <property type="term" value="F:DNA-binding transcription factor activity"/>
    <property type="evidence" value="ECO:0007669"/>
    <property type="project" value="TreeGrafter"/>
</dbReference>
<evidence type="ECO:0000313" key="7">
    <source>
        <dbReference type="EMBL" id="RXW33135.1"/>
    </source>
</evidence>